<keyword evidence="1" id="KW-0175">Coiled coil</keyword>
<reference evidence="5" key="1">
    <citation type="journal article" date="2015" name="Nat. Genet.">
        <title>The genome and transcriptome of the zoonotic hookworm Ancylostoma ceylanicum identify infection-specific gene families.</title>
        <authorList>
            <person name="Schwarz E.M."/>
            <person name="Hu Y."/>
            <person name="Antoshechkin I."/>
            <person name="Miller M.M."/>
            <person name="Sternberg P.W."/>
            <person name="Aroian R.V."/>
        </authorList>
    </citation>
    <scope>NUCLEOTIDE SEQUENCE</scope>
    <source>
        <strain evidence="5">HY135</strain>
    </source>
</reference>
<name>A0A016V1S5_9BILA</name>
<keyword evidence="5" id="KW-1185">Reference proteome</keyword>
<proteinExistence type="predicted"/>
<dbReference type="InterPro" id="IPR000938">
    <property type="entry name" value="CAP-Gly_domain"/>
</dbReference>
<evidence type="ECO:0000256" key="2">
    <source>
        <dbReference type="SAM" id="MobiDB-lite"/>
    </source>
</evidence>
<organism evidence="4 5">
    <name type="scientific">Ancylostoma ceylanicum</name>
    <dbReference type="NCBI Taxonomy" id="53326"/>
    <lineage>
        <taxon>Eukaryota</taxon>
        <taxon>Metazoa</taxon>
        <taxon>Ecdysozoa</taxon>
        <taxon>Nematoda</taxon>
        <taxon>Chromadorea</taxon>
        <taxon>Rhabditida</taxon>
        <taxon>Rhabditina</taxon>
        <taxon>Rhabditomorpha</taxon>
        <taxon>Strongyloidea</taxon>
        <taxon>Ancylostomatidae</taxon>
        <taxon>Ancylostomatinae</taxon>
        <taxon>Ancylostoma</taxon>
    </lineage>
</organism>
<evidence type="ECO:0000313" key="5">
    <source>
        <dbReference type="Proteomes" id="UP000024635"/>
    </source>
</evidence>
<feature type="coiled-coil region" evidence="1">
    <location>
        <begin position="696"/>
        <end position="813"/>
    </location>
</feature>
<dbReference type="STRING" id="53326.A0A016V1S5"/>
<evidence type="ECO:0000256" key="1">
    <source>
        <dbReference type="SAM" id="Coils"/>
    </source>
</evidence>
<dbReference type="OrthoDB" id="2130750at2759"/>
<dbReference type="PANTHER" id="PTHR18916:SF93">
    <property type="entry name" value="RESTIN HOMOLOG"/>
    <property type="match status" value="1"/>
</dbReference>
<dbReference type="Pfam" id="PF01302">
    <property type="entry name" value="CAP_GLY"/>
    <property type="match status" value="1"/>
</dbReference>
<dbReference type="AlphaFoldDB" id="A0A016V1S5"/>
<evidence type="ECO:0000259" key="3">
    <source>
        <dbReference type="PROSITE" id="PS50245"/>
    </source>
</evidence>
<comment type="caution">
    <text evidence="4">The sequence shown here is derived from an EMBL/GenBank/DDBJ whole genome shotgun (WGS) entry which is preliminary data.</text>
</comment>
<feature type="compositionally biased region" description="Basic and acidic residues" evidence="2">
    <location>
        <begin position="354"/>
        <end position="364"/>
    </location>
</feature>
<dbReference type="Proteomes" id="UP000024635">
    <property type="component" value="Unassembled WGS sequence"/>
</dbReference>
<evidence type="ECO:0000313" key="4">
    <source>
        <dbReference type="EMBL" id="EYC21410.1"/>
    </source>
</evidence>
<feature type="compositionally biased region" description="Basic and acidic residues" evidence="2">
    <location>
        <begin position="461"/>
        <end position="474"/>
    </location>
</feature>
<feature type="compositionally biased region" description="Polar residues" evidence="2">
    <location>
        <begin position="327"/>
        <end position="342"/>
    </location>
</feature>
<dbReference type="Gene3D" id="2.30.30.190">
    <property type="entry name" value="CAP Gly-rich-like domain"/>
    <property type="match status" value="1"/>
</dbReference>
<dbReference type="InterPro" id="IPR036859">
    <property type="entry name" value="CAP-Gly_dom_sf"/>
</dbReference>
<feature type="compositionally biased region" description="Acidic residues" evidence="2">
    <location>
        <begin position="277"/>
        <end position="289"/>
    </location>
</feature>
<feature type="region of interest" description="Disordered" evidence="2">
    <location>
        <begin position="274"/>
        <end position="604"/>
    </location>
</feature>
<sequence>MGLITTLIDARCRNNTKNFFWIVALEKYTMNKSHLSRTNNPNAVVTAHDIGSFVTVSGVGKGILHYVGEVHGREGVYCGIELDTPTGKHDGTYQGVVYFVCPPGHGIFAPIYRVELDEIDDVPMMTASQTAKTTEVEAELFQRSHFLAPSRLPQSINNPMRLSRSALPALQLRNVFRPEDPMQASIASEQMMEGSTFSNVSWGDPDASMLCSNTTYIIPPGRSALLEPEECDLMSISAPKSILHIDRGETKKDEEVILGTSVVLDESRVGVENLPVVEDDVDDDDDDLDTPLVETAHWQPSLSRFEPPPSILETSASAAPSTTDASQEQSVSHTSPVRANSRQSDDTGYNGESDASRLEHEDRIGALNKPKRQSARNEQLPVTRRRTQQRLSPQAKEGDHPEKPTRSPRRRMEQEVKSLPASSSAGKPLPSDEPPPPPRFPVKPKPPSKHQLMMEAIKASIEADKLKPKKEVKSRISLLPPPRVPPPKSEENSTGDKMAETPKRATKQPLKSVNAMPPKPAVERPKKERKPLYVPPPPKERKEVKTSTPLSKAGEKTIDTPNVSRIDETPVRHVKAKTQFPTSSFAGGKPLPKARPSHSSATKLNGTAASEIPNAEKLQRLRFATRAFDAICVMIARSEAQRERVRLQLEEANEKLARQSEILEELRTCLGQREKLHHDDLERHKNHNDQVARSHAEAMERIKERYEAQLAEKAKENDRALEDERTRHEAELEAMSRRHQKVVISLDEKIAEGEKMVEKLTADKKALQIALANDSDQRNQMLTKEINSLQTALEFKSSEMKDLRQKYQQVALRVEEIPVKELEITKLKHKVIELKQALDQKLNYEKILVHQNEELKRQQLAIEEERESMQRSFDVMVYRYETGDELDQSSGGQKQKPGKVQFRSRSSNSDRPHSNARLSQISFSEMDRSMDRDSLVRSTVSMYASQVQLPENHADDVIYAPDEIITSSVFNNRAESSSLCSRDDVERSVNG</sequence>
<accession>A0A016V1S5</accession>
<dbReference type="SMART" id="SM01052">
    <property type="entry name" value="CAP_GLY"/>
    <property type="match status" value="1"/>
</dbReference>
<dbReference type="PANTHER" id="PTHR18916">
    <property type="entry name" value="DYNACTIN 1-RELATED MICROTUBULE-BINDING"/>
    <property type="match status" value="1"/>
</dbReference>
<protein>
    <recommendedName>
        <fullName evidence="3">CAP-Gly domain-containing protein</fullName>
    </recommendedName>
</protein>
<dbReference type="SUPFAM" id="SSF74924">
    <property type="entry name" value="Cap-Gly domain"/>
    <property type="match status" value="1"/>
</dbReference>
<feature type="compositionally biased region" description="Basic and acidic residues" evidence="2">
    <location>
        <begin position="396"/>
        <end position="416"/>
    </location>
</feature>
<feature type="compositionally biased region" description="Pro residues" evidence="2">
    <location>
        <begin position="431"/>
        <end position="445"/>
    </location>
</feature>
<feature type="domain" description="CAP-Gly" evidence="3">
    <location>
        <begin position="68"/>
        <end position="110"/>
    </location>
</feature>
<feature type="region of interest" description="Disordered" evidence="2">
    <location>
        <begin position="884"/>
        <end position="924"/>
    </location>
</feature>
<feature type="coiled-coil region" evidence="1">
    <location>
        <begin position="635"/>
        <end position="669"/>
    </location>
</feature>
<dbReference type="EMBL" id="JARK01001355">
    <property type="protein sequence ID" value="EYC21410.1"/>
    <property type="molecule type" value="Genomic_DNA"/>
</dbReference>
<gene>
    <name evidence="4" type="primary">Acey_s0019.g3804</name>
    <name evidence="4" type="synonym">Acey-M01A8.2</name>
    <name evidence="4" type="ORF">Y032_0019g3804</name>
</gene>
<dbReference type="PROSITE" id="PS50245">
    <property type="entry name" value="CAP_GLY_2"/>
    <property type="match status" value="1"/>
</dbReference>
<feature type="compositionally biased region" description="Low complexity" evidence="2">
    <location>
        <begin position="314"/>
        <end position="326"/>
    </location>
</feature>
<dbReference type="PROSITE" id="PS00845">
    <property type="entry name" value="CAP_GLY_1"/>
    <property type="match status" value="1"/>
</dbReference>